<keyword evidence="9 12" id="KW-0472">Membrane</keyword>
<dbReference type="InterPro" id="IPR003591">
    <property type="entry name" value="Leu-rich_rpt_typical-subtyp"/>
</dbReference>
<comment type="subcellular location">
    <subcellularLocation>
        <location evidence="1">Cell membrane</location>
        <topology evidence="1">Single-pass type I membrane protein</topology>
    </subcellularLocation>
</comment>
<keyword evidence="11" id="KW-0325">Glycoprotein</keyword>
<dbReference type="FunFam" id="3.80.10.10:FF:000041">
    <property type="entry name" value="LRR receptor-like serine/threonine-protein kinase ERECTA"/>
    <property type="match status" value="2"/>
</dbReference>
<proteinExistence type="inferred from homology"/>
<comment type="similarity">
    <text evidence="2">Belongs to the RLP family.</text>
</comment>
<dbReference type="Pfam" id="PF00560">
    <property type="entry name" value="LRR_1"/>
    <property type="match status" value="4"/>
</dbReference>
<dbReference type="OrthoDB" id="4691307at2759"/>
<keyword evidence="8 12" id="KW-1133">Transmembrane helix</keyword>
<evidence type="ECO:0000256" key="6">
    <source>
        <dbReference type="ARBA" id="ARBA00022729"/>
    </source>
</evidence>
<keyword evidence="14" id="KW-1185">Reference proteome</keyword>
<keyword evidence="4" id="KW-0433">Leucine-rich repeat</keyword>
<dbReference type="SMART" id="SM00369">
    <property type="entry name" value="LRR_TYP"/>
    <property type="match status" value="6"/>
</dbReference>
<keyword evidence="5 12" id="KW-0812">Transmembrane</keyword>
<accession>A0A1R3JUL9</accession>
<keyword evidence="7" id="KW-0677">Repeat</keyword>
<evidence type="ECO:0000256" key="3">
    <source>
        <dbReference type="ARBA" id="ARBA00022475"/>
    </source>
</evidence>
<evidence type="ECO:0000256" key="8">
    <source>
        <dbReference type="ARBA" id="ARBA00022989"/>
    </source>
</evidence>
<dbReference type="GO" id="GO:0005886">
    <property type="term" value="C:plasma membrane"/>
    <property type="evidence" value="ECO:0007669"/>
    <property type="project" value="UniProtKB-SubCell"/>
</dbReference>
<dbReference type="Gene3D" id="3.80.10.10">
    <property type="entry name" value="Ribonuclease Inhibitor"/>
    <property type="match status" value="3"/>
</dbReference>
<evidence type="ECO:0000313" key="13">
    <source>
        <dbReference type="EMBL" id="OMO98589.1"/>
    </source>
</evidence>
<dbReference type="STRING" id="210143.A0A1R3JUL9"/>
<dbReference type="PANTHER" id="PTHR48062:SF21">
    <property type="entry name" value="RECEPTOR-LIKE PROTEIN 12"/>
    <property type="match status" value="1"/>
</dbReference>
<evidence type="ECO:0000313" key="14">
    <source>
        <dbReference type="Proteomes" id="UP000188268"/>
    </source>
</evidence>
<dbReference type="PANTHER" id="PTHR48062">
    <property type="entry name" value="RECEPTOR-LIKE PROTEIN 14"/>
    <property type="match status" value="1"/>
</dbReference>
<dbReference type="AlphaFoldDB" id="A0A1R3JUL9"/>
<keyword evidence="6" id="KW-0732">Signal</keyword>
<dbReference type="SUPFAM" id="SSF52047">
    <property type="entry name" value="RNI-like"/>
    <property type="match status" value="2"/>
</dbReference>
<dbReference type="InterPro" id="IPR025875">
    <property type="entry name" value="Leu-rich_rpt_4"/>
</dbReference>
<keyword evidence="10" id="KW-0675">Receptor</keyword>
<evidence type="ECO:0000256" key="7">
    <source>
        <dbReference type="ARBA" id="ARBA00022737"/>
    </source>
</evidence>
<evidence type="ECO:0000256" key="1">
    <source>
        <dbReference type="ARBA" id="ARBA00004251"/>
    </source>
</evidence>
<sequence>MQFEDSSLPSNFLQAIGIMTTSLKVWSMYSCVVSGNLSTREWQNLTSLEELYLEDSSLPSNFLQVVGTMPSLKRWDIFYCDVSGNGLSINGLCESTHLRLLHMSNNNLTGDLPECLSNLTSLESLVLSRNHFSGTISALESLTSLQYLSLSNNYFQIPISLGPLFNLSQLKRFNADNNTFYTETEMPSLSPRFQLEEISLSCCGDGGISLPQFLYHQSDLQSVDLSNIHFKGDTELLVWLLENNTNLYMLHLVNSSLSGPLHLPFASHLALSSLDISNNLFNGSIPTEIGALLPYLRSLNMSKNCFDGSIPSSFGDMRSLFTLDLSNNHLSGGIPEHLVTGCSSLEVLALSNNTLQGRIFSASFNLTNLIQFQLDKNNFSGTIPDFLSNSSSLSTLDISNNKFSGRIPRWMGNMSSLEEVIMANNHLEGEIPVEFCELDLVILDLSGNSINGSLPSCFSPSRITQIHLSKNRLSGALNALRNSSTLATLDLSDNHFTGSIPSWIGGLSNLSYLLLNNNHLEGRIPIELCNLNHLSLINLSRNNLSGRIPPCLKITTLKDASEEDKVDVPNPNTTAGPTSSFSFDEQIEFTTKNMSYYYKGKILPYMSGIDLSCNNLVGEIPYEIGNFHKILMLNLSHNSLTGPIPPTFANLRQIESLDLSHNFLSGYIPPQLVGLSFLAYFSVAYNNLSGKTPERIAQFGTFDESSYRGNPFLCGEPLPKCSEPPSPFTPKGSSSIDNGPIDMGAFHVTFIVSYMIVLLAIALVLYINPYWRRAWFYYVEISTNTCYYFVIDNILPTKFHCGNM</sequence>
<organism evidence="13 14">
    <name type="scientific">Corchorus capsularis</name>
    <name type="common">Jute</name>
    <dbReference type="NCBI Taxonomy" id="210143"/>
    <lineage>
        <taxon>Eukaryota</taxon>
        <taxon>Viridiplantae</taxon>
        <taxon>Streptophyta</taxon>
        <taxon>Embryophyta</taxon>
        <taxon>Tracheophyta</taxon>
        <taxon>Spermatophyta</taxon>
        <taxon>Magnoliopsida</taxon>
        <taxon>eudicotyledons</taxon>
        <taxon>Gunneridae</taxon>
        <taxon>Pentapetalae</taxon>
        <taxon>rosids</taxon>
        <taxon>malvids</taxon>
        <taxon>Malvales</taxon>
        <taxon>Malvaceae</taxon>
        <taxon>Grewioideae</taxon>
        <taxon>Apeibeae</taxon>
        <taxon>Corchorus</taxon>
    </lineage>
</organism>
<evidence type="ECO:0000256" key="10">
    <source>
        <dbReference type="ARBA" id="ARBA00023170"/>
    </source>
</evidence>
<evidence type="ECO:0000256" key="5">
    <source>
        <dbReference type="ARBA" id="ARBA00022692"/>
    </source>
</evidence>
<evidence type="ECO:0000256" key="12">
    <source>
        <dbReference type="SAM" id="Phobius"/>
    </source>
</evidence>
<dbReference type="FunFam" id="3.80.10.10:FF:000213">
    <property type="entry name" value="Tyrosine-sulfated glycopeptide receptor 1"/>
    <property type="match status" value="1"/>
</dbReference>
<comment type="caution">
    <text evidence="13">The sequence shown here is derived from an EMBL/GenBank/DDBJ whole genome shotgun (WGS) entry which is preliminary data.</text>
</comment>
<gene>
    <name evidence="13" type="ORF">CCACVL1_04168</name>
</gene>
<dbReference type="InterPro" id="IPR051502">
    <property type="entry name" value="RLP_Defense_Trigger"/>
</dbReference>
<evidence type="ECO:0000256" key="9">
    <source>
        <dbReference type="ARBA" id="ARBA00023136"/>
    </source>
</evidence>
<dbReference type="EMBL" id="AWWV01007057">
    <property type="protein sequence ID" value="OMO98589.1"/>
    <property type="molecule type" value="Genomic_DNA"/>
</dbReference>
<evidence type="ECO:0000256" key="4">
    <source>
        <dbReference type="ARBA" id="ARBA00022614"/>
    </source>
</evidence>
<reference evidence="13 14" key="1">
    <citation type="submission" date="2013-09" db="EMBL/GenBank/DDBJ databases">
        <title>Corchorus capsularis genome sequencing.</title>
        <authorList>
            <person name="Alam M."/>
            <person name="Haque M.S."/>
            <person name="Islam M.S."/>
            <person name="Emdad E.M."/>
            <person name="Islam M.M."/>
            <person name="Ahmed B."/>
            <person name="Halim A."/>
            <person name="Hossen Q.M.M."/>
            <person name="Hossain M.Z."/>
            <person name="Ahmed R."/>
            <person name="Khan M.M."/>
            <person name="Islam R."/>
            <person name="Rashid M.M."/>
            <person name="Khan S.A."/>
            <person name="Rahman M.S."/>
            <person name="Alam M."/>
        </authorList>
    </citation>
    <scope>NUCLEOTIDE SEQUENCE [LARGE SCALE GENOMIC DNA]</scope>
    <source>
        <strain evidence="14">cv. CVL-1</strain>
        <tissue evidence="13">Whole seedling</tissue>
    </source>
</reference>
<keyword evidence="3" id="KW-1003">Cell membrane</keyword>
<dbReference type="InterPro" id="IPR001611">
    <property type="entry name" value="Leu-rich_rpt"/>
</dbReference>
<evidence type="ECO:0000256" key="11">
    <source>
        <dbReference type="ARBA" id="ARBA00023180"/>
    </source>
</evidence>
<protein>
    <submittedName>
        <fullName evidence="13">Uncharacterized protein</fullName>
    </submittedName>
</protein>
<dbReference type="InterPro" id="IPR032675">
    <property type="entry name" value="LRR_dom_sf"/>
</dbReference>
<dbReference type="OMA" id="CGRIPKW"/>
<dbReference type="Pfam" id="PF13855">
    <property type="entry name" value="LRR_8"/>
    <property type="match status" value="3"/>
</dbReference>
<dbReference type="Proteomes" id="UP000188268">
    <property type="component" value="Unassembled WGS sequence"/>
</dbReference>
<evidence type="ECO:0000256" key="2">
    <source>
        <dbReference type="ARBA" id="ARBA00009592"/>
    </source>
</evidence>
<dbReference type="Pfam" id="PF12799">
    <property type="entry name" value="LRR_4"/>
    <property type="match status" value="1"/>
</dbReference>
<dbReference type="Gramene" id="OMO98589">
    <property type="protein sequence ID" value="OMO98589"/>
    <property type="gene ID" value="CCACVL1_04168"/>
</dbReference>
<dbReference type="SUPFAM" id="SSF52058">
    <property type="entry name" value="L domain-like"/>
    <property type="match status" value="1"/>
</dbReference>
<name>A0A1R3JUL9_COCAP</name>
<feature type="transmembrane region" description="Helical" evidence="12">
    <location>
        <begin position="744"/>
        <end position="767"/>
    </location>
</feature>